<evidence type="ECO:0000256" key="3">
    <source>
        <dbReference type="ARBA" id="ARBA00022692"/>
    </source>
</evidence>
<gene>
    <name evidence="8" type="ORF">THRCLA_06694</name>
</gene>
<evidence type="ECO:0000313" key="9">
    <source>
        <dbReference type="Proteomes" id="UP000243217"/>
    </source>
</evidence>
<dbReference type="InterPro" id="IPR036140">
    <property type="entry name" value="PFN_sf"/>
</dbReference>
<proteinExistence type="predicted"/>
<keyword evidence="2" id="KW-0349">Heme</keyword>
<dbReference type="PANTHER" id="PTHR41752:SF1">
    <property type="entry name" value="PROFILIN"/>
    <property type="match status" value="1"/>
</dbReference>
<dbReference type="Proteomes" id="UP000243217">
    <property type="component" value="Unassembled WGS sequence"/>
</dbReference>
<reference evidence="8 9" key="1">
    <citation type="journal article" date="2014" name="Genome Biol. Evol.">
        <title>The secreted proteins of Achlya hypogyna and Thraustotheca clavata identify the ancestral oomycete secretome and reveal gene acquisitions by horizontal gene transfer.</title>
        <authorList>
            <person name="Misner I."/>
            <person name="Blouin N."/>
            <person name="Leonard G."/>
            <person name="Richards T.A."/>
            <person name="Lane C.E."/>
        </authorList>
    </citation>
    <scope>NUCLEOTIDE SEQUENCE [LARGE SCALE GENOMIC DNA]</scope>
    <source>
        <strain evidence="8 9">ATCC 34112</strain>
    </source>
</reference>
<dbReference type="Gene3D" id="1.20.1300.10">
    <property type="entry name" value="Fumarate reductase/succinate dehydrogenase, transmembrane subunit"/>
    <property type="match status" value="1"/>
</dbReference>
<evidence type="ECO:0000256" key="6">
    <source>
        <dbReference type="ARBA" id="ARBA00023004"/>
    </source>
</evidence>
<keyword evidence="7" id="KW-0472">Membrane</keyword>
<dbReference type="STRING" id="74557.A0A1V9ZKQ4"/>
<accession>A0A1V9ZKQ4</accession>
<keyword evidence="4" id="KW-0479">Metal-binding</keyword>
<dbReference type="GO" id="GO:0046872">
    <property type="term" value="F:metal ion binding"/>
    <property type="evidence" value="ECO:0007669"/>
    <property type="project" value="UniProtKB-KW"/>
</dbReference>
<evidence type="ECO:0000256" key="4">
    <source>
        <dbReference type="ARBA" id="ARBA00022723"/>
    </source>
</evidence>
<evidence type="ECO:0000256" key="7">
    <source>
        <dbReference type="ARBA" id="ARBA00023136"/>
    </source>
</evidence>
<dbReference type="GO" id="GO:0009055">
    <property type="term" value="F:electron transfer activity"/>
    <property type="evidence" value="ECO:0007669"/>
    <property type="project" value="InterPro"/>
</dbReference>
<keyword evidence="3" id="KW-0812">Transmembrane</keyword>
<dbReference type="OrthoDB" id="10259541at2759"/>
<organism evidence="8 9">
    <name type="scientific">Thraustotheca clavata</name>
    <dbReference type="NCBI Taxonomy" id="74557"/>
    <lineage>
        <taxon>Eukaryota</taxon>
        <taxon>Sar</taxon>
        <taxon>Stramenopiles</taxon>
        <taxon>Oomycota</taxon>
        <taxon>Saprolegniomycetes</taxon>
        <taxon>Saprolegniales</taxon>
        <taxon>Achlyaceae</taxon>
        <taxon>Thraustotheca</taxon>
    </lineage>
</organism>
<evidence type="ECO:0000256" key="1">
    <source>
        <dbReference type="ARBA" id="ARBA00004370"/>
    </source>
</evidence>
<dbReference type="SUPFAM" id="SSF81343">
    <property type="entry name" value="Fumarate reductase respiratory complex transmembrane subunits"/>
    <property type="match status" value="1"/>
</dbReference>
<sequence>MMLQTTKQLAKAVKAQAPVQARMLSYTDRQAKLGRPVSPHVEIYAFPVTAIASITNRATGVALTGGFASAAFLSLLGADVQALIFSAQEVIPFFAPLSKFCVAFPVTYHSLNAVRSAVWSKNPELLDIPHAAQSSTALLAAAGVVGVGAACYTIKRTVKPLEGEISAFLRLYDDRDTTMGSGIVLLNEQYDVHRFHPPLIYGRRGDPAKEEGEGIALCKADKKYCMITYVFPTLSARAVPQLQAFCAQYCK</sequence>
<dbReference type="InterPro" id="IPR034804">
    <property type="entry name" value="SQR/QFR_C/D"/>
</dbReference>
<dbReference type="InterPro" id="IPR000701">
    <property type="entry name" value="SuccDH_FuR_B_TM-su"/>
</dbReference>
<dbReference type="GO" id="GO:0006099">
    <property type="term" value="P:tricarboxylic acid cycle"/>
    <property type="evidence" value="ECO:0007669"/>
    <property type="project" value="InterPro"/>
</dbReference>
<comment type="caution">
    <text evidence="8">The sequence shown here is derived from an EMBL/GenBank/DDBJ whole genome shotgun (WGS) entry which is preliminary data.</text>
</comment>
<dbReference type="CDD" id="cd03499">
    <property type="entry name" value="SQR_TypeC_SdhC"/>
    <property type="match status" value="1"/>
</dbReference>
<dbReference type="SUPFAM" id="SSF55770">
    <property type="entry name" value="Profilin (actin-binding protein)"/>
    <property type="match status" value="1"/>
</dbReference>
<protein>
    <recommendedName>
        <fullName evidence="10">Transmembrane protein</fullName>
    </recommendedName>
</protein>
<keyword evidence="9" id="KW-1185">Reference proteome</keyword>
<dbReference type="EMBL" id="JNBS01001850">
    <property type="protein sequence ID" value="OQR98547.1"/>
    <property type="molecule type" value="Genomic_DNA"/>
</dbReference>
<name>A0A1V9ZKQ4_9STRA</name>
<keyword evidence="5" id="KW-1133">Transmembrane helix</keyword>
<dbReference type="GO" id="GO:0016020">
    <property type="term" value="C:membrane"/>
    <property type="evidence" value="ECO:0007669"/>
    <property type="project" value="UniProtKB-SubCell"/>
</dbReference>
<dbReference type="InterPro" id="IPR014314">
    <property type="entry name" value="Succ_DH_cytb556"/>
</dbReference>
<dbReference type="AlphaFoldDB" id="A0A1V9ZKQ4"/>
<comment type="subcellular location">
    <subcellularLocation>
        <location evidence="1">Membrane</location>
    </subcellularLocation>
</comment>
<keyword evidence="6" id="KW-0408">Iron</keyword>
<evidence type="ECO:0000256" key="2">
    <source>
        <dbReference type="ARBA" id="ARBA00022617"/>
    </source>
</evidence>
<dbReference type="Pfam" id="PF01127">
    <property type="entry name" value="Sdh_cyt"/>
    <property type="match status" value="1"/>
</dbReference>
<dbReference type="PANTHER" id="PTHR41752">
    <property type="entry name" value="PROFILIN"/>
    <property type="match status" value="1"/>
</dbReference>
<evidence type="ECO:0008006" key="10">
    <source>
        <dbReference type="Google" id="ProtNLM"/>
    </source>
</evidence>
<evidence type="ECO:0000256" key="5">
    <source>
        <dbReference type="ARBA" id="ARBA00022989"/>
    </source>
</evidence>
<evidence type="ECO:0000313" key="8">
    <source>
        <dbReference type="EMBL" id="OQR98547.1"/>
    </source>
</evidence>